<reference evidence="1 2" key="1">
    <citation type="submission" date="2019-07" db="EMBL/GenBank/DDBJ databases">
        <title>Complete Genome Sequence of Leptotrichia trevisanii Strain JMUB3935.</title>
        <authorList>
            <person name="Watanabe S."/>
            <person name="Cui L."/>
        </authorList>
    </citation>
    <scope>NUCLEOTIDE SEQUENCE [LARGE SCALE GENOMIC DNA]</scope>
    <source>
        <strain evidence="1 2">JMUB3935</strain>
    </source>
</reference>
<name>A0A510KMT1_9FUSO</name>
<evidence type="ECO:0000313" key="2">
    <source>
        <dbReference type="Proteomes" id="UP000321378"/>
    </source>
</evidence>
<dbReference type="AlphaFoldDB" id="A0A510KMT1"/>
<gene>
    <name evidence="1" type="ORF">JMUB3935_0135</name>
</gene>
<proteinExistence type="predicted"/>
<evidence type="ECO:0000313" key="1">
    <source>
        <dbReference type="EMBL" id="BBM51185.1"/>
    </source>
</evidence>
<dbReference type="EMBL" id="AP019840">
    <property type="protein sequence ID" value="BBM51185.1"/>
    <property type="molecule type" value="Genomic_DNA"/>
</dbReference>
<dbReference type="RefSeq" id="WP_146995786.1">
    <property type="nucleotide sequence ID" value="NZ_AP019840.1"/>
</dbReference>
<accession>A0A510KMT1</accession>
<organism evidence="1 2">
    <name type="scientific">Leptotrichia trevisanii</name>
    <dbReference type="NCBI Taxonomy" id="109328"/>
    <lineage>
        <taxon>Bacteria</taxon>
        <taxon>Fusobacteriati</taxon>
        <taxon>Fusobacteriota</taxon>
        <taxon>Fusobacteriia</taxon>
        <taxon>Fusobacteriales</taxon>
        <taxon>Leptotrichiaceae</taxon>
        <taxon>Leptotrichia</taxon>
    </lineage>
</organism>
<protein>
    <submittedName>
        <fullName evidence="1">Uncharacterized protein</fullName>
    </submittedName>
</protein>
<dbReference type="Proteomes" id="UP000321378">
    <property type="component" value="Chromosome"/>
</dbReference>
<dbReference type="STRING" id="1122173.GCA_000482505_02027"/>
<sequence length="187" mass="22166">MKKEIPKIYLYHCNTKEKCDNFLNNTLELIESNHKYDDNWLGKGMYYWDNLGNAKYWKKDKIRKNPNNKFVIIKSFVSLEKVLDLTDDDIVNIIEEVWKKLNIQDETNKDLKNKMPIGAKLDFIYEKISEIKTKYSIIKIIGINYKPKNNFFNEIKNNKIKPSSTVKVIYNVKDSTCIIKKGMIINE</sequence>